<keyword evidence="2" id="KW-1185">Reference proteome</keyword>
<organism evidence="2 3">
    <name type="scientific">Raphanus sativus</name>
    <name type="common">Radish</name>
    <name type="synonym">Raphanus raphanistrum var. sativus</name>
    <dbReference type="NCBI Taxonomy" id="3726"/>
    <lineage>
        <taxon>Eukaryota</taxon>
        <taxon>Viridiplantae</taxon>
        <taxon>Streptophyta</taxon>
        <taxon>Embryophyta</taxon>
        <taxon>Tracheophyta</taxon>
        <taxon>Spermatophyta</taxon>
        <taxon>Magnoliopsida</taxon>
        <taxon>eudicotyledons</taxon>
        <taxon>Gunneridae</taxon>
        <taxon>Pentapetalae</taxon>
        <taxon>rosids</taxon>
        <taxon>malvids</taxon>
        <taxon>Brassicales</taxon>
        <taxon>Brassicaceae</taxon>
        <taxon>Brassiceae</taxon>
        <taxon>Raphanus</taxon>
    </lineage>
</organism>
<evidence type="ECO:0000256" key="1">
    <source>
        <dbReference type="SAM" id="MobiDB-lite"/>
    </source>
</evidence>
<accession>A0A9W3C9F4</accession>
<feature type="region of interest" description="Disordered" evidence="1">
    <location>
        <begin position="1"/>
        <end position="47"/>
    </location>
</feature>
<name>A0A9W3C9F4_RAPSA</name>
<dbReference type="AlphaFoldDB" id="A0A9W3C9F4"/>
<gene>
    <name evidence="3" type="primary">LOC130498641</name>
</gene>
<dbReference type="KEGG" id="rsz:130498641"/>
<dbReference type="Proteomes" id="UP000504610">
    <property type="component" value="Chromosome 8"/>
</dbReference>
<dbReference type="RefSeq" id="XP_056848150.1">
    <property type="nucleotide sequence ID" value="XM_056992170.1"/>
</dbReference>
<evidence type="ECO:0000313" key="3">
    <source>
        <dbReference type="RefSeq" id="XP_056848150.1"/>
    </source>
</evidence>
<protein>
    <submittedName>
        <fullName evidence="3">Uncharacterized protein LOC130498641</fullName>
    </submittedName>
</protein>
<evidence type="ECO:0000313" key="2">
    <source>
        <dbReference type="Proteomes" id="UP000504610"/>
    </source>
</evidence>
<reference evidence="3" key="2">
    <citation type="submission" date="2025-08" db="UniProtKB">
        <authorList>
            <consortium name="RefSeq"/>
        </authorList>
    </citation>
    <scope>IDENTIFICATION</scope>
    <source>
        <tissue evidence="3">Leaf</tissue>
    </source>
</reference>
<sequence length="117" mass="13041">MTFSSSTEATRSPTLTLLEGFKMPEPHVPSQNLTIEEPKNQPLPKPDKSLETKFALEIYNKHLNLFNDKQITIDQTTEPSRSTSVSDQETTPSITRCFSNASPGKLLVMISAGFRVE</sequence>
<dbReference type="GeneID" id="130498641"/>
<feature type="region of interest" description="Disordered" evidence="1">
    <location>
        <begin position="70"/>
        <end position="97"/>
    </location>
</feature>
<proteinExistence type="predicted"/>
<reference evidence="2" key="1">
    <citation type="journal article" date="2019" name="Database">
        <title>The radish genome database (RadishGD): an integrated information resource for radish genomics.</title>
        <authorList>
            <person name="Yu H.J."/>
            <person name="Baek S."/>
            <person name="Lee Y.J."/>
            <person name="Cho A."/>
            <person name="Mun J.H."/>
        </authorList>
    </citation>
    <scope>NUCLEOTIDE SEQUENCE [LARGE SCALE GENOMIC DNA]</scope>
    <source>
        <strain evidence="2">cv. WK10039</strain>
    </source>
</reference>
<feature type="compositionally biased region" description="Polar residues" evidence="1">
    <location>
        <begin position="1"/>
        <end position="15"/>
    </location>
</feature>